<proteinExistence type="predicted"/>
<accession>A0ACC3AB95</accession>
<sequence length="1304" mass="146480">MTRPLNTVCHASRSHSTKKSRSAYVWISDELLSETFNTFARTHKRHGSNVPGPLEAQRRAAKRRTTNIAHSASYNPGFQPFEMFGARPKDGWWDRPAPSEQNSTQNPSWLWSFLSPQAVPKLAYSPPRPQYFEISAEVVETDGFRSAEERLLEGLAVIKTQEALMALLADLSIDLTRKPHLAQKMLRHILAHKWDREQLAEFLLEPRTNPSGSGNHTYLFQNFQEHQSVVLWLIQRKVCFKAAQLGLLDVGDLRTILLLAPSLRLDMRVDHSGGAATSQYDFAWASFSKDLLSAAKASKVISLNDLGQSFATQWCQVIENQEFQPDMPQLLLQLYEFMGHPGRIGLQQTLRRSIQAINIGSLCHLPMLVDFALSKPGSNFSKVLLPVTEGFVADVKTTPSFLEDHVHDEETEHFRQALATTVLRYRENCRSALYRPVDKIESSVRRLQNIGDNAEDYRIARSSPELHRPPSDLEKWYAFLSILNTPSFSSFKLHQGFFGMRLRNKQSNLQEKQTFIIKLWISTALSEHDYKAVENLGKVSVPKFLQLLSPSSGDNTQDMLVGLLVALRGLPLPAKHHVLRRTSYFSRGLLVVKRNYADLLKCMDDLQDGQILSLHDDRHYRMAQFHFPALLTKVVESMNADMTRFEATCRTLIRETKEGPGIVYRLLKHNRSMQFALGRLATLSFSYPFRWNNEGAAQEQAVGNYSYNQVIDMINNFAMECAKSPLLSPRKALRDVFFFYQLLHRYRAPIKPAILEALWVAGVMRYSGASSMTVVSWLHERIVQYMGKEIAKAYLDRTILYDRDTKRMAAIRDRIVEQEWKLQRTECSLRSLYELQPTGILSAELESMDFGAMGSSLAQEDGASISAHADSFEVSSQNSSFNVTARQGQSNQYLLFRPMQMVSEGETVTDTAPEYFIKHLDLPSKVTDGTNIKVVSSETPNCKAKPVDHCDEQLQASQASESLQHGTMVVKAGRPYPLSTSGKSHETEKHNQTTKSEVQPKSMPQQLVNSTYCAPQQFDTSKSKQMTTVSLMPGPDASVITLSPKQEPTEVRLLPDISKINTPMCTPEQPQQKNNGAPHCVLPGLDALESKTLTHAGQELRSKDFTVTPDSKLESTKPETGEKPPHLQSCSTASLVTLPSHPILRLLPQAERKVTSKLFATSDPKPAVPFSLAAGLPLSQALIDHQTFTPAPPSSAEEYVPLPIQPVIPISNNDFFSIKASQSPGRMIRKKRATLVRYHEVMCVRKLEHDLPGSNLDVPIAEEDKYAGYRERIKARIVHEARLRQRLGGVEVGGGKEGKGGPKG</sequence>
<organism evidence="1 2">
    <name type="scientific">Neophaeococcomyces mojaviensis</name>
    <dbReference type="NCBI Taxonomy" id="3383035"/>
    <lineage>
        <taxon>Eukaryota</taxon>
        <taxon>Fungi</taxon>
        <taxon>Dikarya</taxon>
        <taxon>Ascomycota</taxon>
        <taxon>Pezizomycotina</taxon>
        <taxon>Eurotiomycetes</taxon>
        <taxon>Chaetothyriomycetidae</taxon>
        <taxon>Chaetothyriales</taxon>
        <taxon>Chaetothyriales incertae sedis</taxon>
        <taxon>Neophaeococcomyces</taxon>
    </lineage>
</organism>
<comment type="caution">
    <text evidence="1">The sequence shown here is derived from an EMBL/GenBank/DDBJ whole genome shotgun (WGS) entry which is preliminary data.</text>
</comment>
<keyword evidence="2" id="KW-1185">Reference proteome</keyword>
<name>A0ACC3AB95_9EURO</name>
<reference evidence="1" key="1">
    <citation type="submission" date="2022-10" db="EMBL/GenBank/DDBJ databases">
        <title>Culturing micro-colonial fungi from biological soil crusts in the Mojave desert and describing Neophaeococcomyces mojavensis, and introducing the new genera and species Taxawa tesnikishii.</title>
        <authorList>
            <person name="Kurbessoian T."/>
            <person name="Stajich J.E."/>
        </authorList>
    </citation>
    <scope>NUCLEOTIDE SEQUENCE</scope>
    <source>
        <strain evidence="1">JES_112</strain>
    </source>
</reference>
<evidence type="ECO:0000313" key="1">
    <source>
        <dbReference type="EMBL" id="KAJ9658867.1"/>
    </source>
</evidence>
<evidence type="ECO:0000313" key="2">
    <source>
        <dbReference type="Proteomes" id="UP001172386"/>
    </source>
</evidence>
<dbReference type="EMBL" id="JAPDRQ010000046">
    <property type="protein sequence ID" value="KAJ9658867.1"/>
    <property type="molecule type" value="Genomic_DNA"/>
</dbReference>
<dbReference type="Proteomes" id="UP001172386">
    <property type="component" value="Unassembled WGS sequence"/>
</dbReference>
<protein>
    <submittedName>
        <fullName evidence="1">Uncharacterized protein</fullName>
    </submittedName>
</protein>
<gene>
    <name evidence="1" type="ORF">H2198_003437</name>
</gene>